<dbReference type="InterPro" id="IPR050712">
    <property type="entry name" value="NAD(P)H-dep_reductase"/>
</dbReference>
<dbReference type="PANTHER" id="PTHR30543:SF21">
    <property type="entry name" value="NAD(P)H-DEPENDENT FMN REDUCTASE LOT6"/>
    <property type="match status" value="1"/>
</dbReference>
<accession>A0ABN1Q9Q1</accession>
<protein>
    <submittedName>
        <fullName evidence="2">NAD(P)H-dependent oxidoreductase</fullName>
    </submittedName>
</protein>
<dbReference type="PANTHER" id="PTHR30543">
    <property type="entry name" value="CHROMATE REDUCTASE"/>
    <property type="match status" value="1"/>
</dbReference>
<dbReference type="Proteomes" id="UP001501578">
    <property type="component" value="Unassembled WGS sequence"/>
</dbReference>
<evidence type="ECO:0000313" key="3">
    <source>
        <dbReference type="Proteomes" id="UP001501578"/>
    </source>
</evidence>
<evidence type="ECO:0000313" key="2">
    <source>
        <dbReference type="EMBL" id="GAA0939624.1"/>
    </source>
</evidence>
<comment type="caution">
    <text evidence="2">The sequence shown here is derived from an EMBL/GenBank/DDBJ whole genome shotgun (WGS) entry which is preliminary data.</text>
</comment>
<name>A0ABN1Q9Q1_9ACTN</name>
<dbReference type="Gene3D" id="3.40.50.360">
    <property type="match status" value="1"/>
</dbReference>
<dbReference type="SUPFAM" id="SSF52218">
    <property type="entry name" value="Flavoproteins"/>
    <property type="match status" value="1"/>
</dbReference>
<dbReference type="InterPro" id="IPR005025">
    <property type="entry name" value="FMN_Rdtase-like_dom"/>
</dbReference>
<dbReference type="EMBL" id="BAAAHQ010000025">
    <property type="protein sequence ID" value="GAA0939624.1"/>
    <property type="molecule type" value="Genomic_DNA"/>
</dbReference>
<evidence type="ECO:0000259" key="1">
    <source>
        <dbReference type="Pfam" id="PF03358"/>
    </source>
</evidence>
<keyword evidence="3" id="KW-1185">Reference proteome</keyword>
<dbReference type="Pfam" id="PF03358">
    <property type="entry name" value="FMN_red"/>
    <property type="match status" value="1"/>
</dbReference>
<proteinExistence type="predicted"/>
<dbReference type="InterPro" id="IPR029039">
    <property type="entry name" value="Flavoprotein-like_sf"/>
</dbReference>
<feature type="domain" description="NADPH-dependent FMN reductase-like" evidence="1">
    <location>
        <begin position="13"/>
        <end position="151"/>
    </location>
</feature>
<reference evidence="2 3" key="1">
    <citation type="journal article" date="2019" name="Int. J. Syst. Evol. Microbiol.">
        <title>The Global Catalogue of Microorganisms (GCM) 10K type strain sequencing project: providing services to taxonomists for standard genome sequencing and annotation.</title>
        <authorList>
            <consortium name="The Broad Institute Genomics Platform"/>
            <consortium name="The Broad Institute Genome Sequencing Center for Infectious Disease"/>
            <person name="Wu L."/>
            <person name="Ma J."/>
        </authorList>
    </citation>
    <scope>NUCLEOTIDE SEQUENCE [LARGE SCALE GENOMIC DNA]</scope>
    <source>
        <strain evidence="2 3">JCM 11136</strain>
    </source>
</reference>
<organism evidence="2 3">
    <name type="scientific">Nonomuraea longicatena</name>
    <dbReference type="NCBI Taxonomy" id="83682"/>
    <lineage>
        <taxon>Bacteria</taxon>
        <taxon>Bacillati</taxon>
        <taxon>Actinomycetota</taxon>
        <taxon>Actinomycetes</taxon>
        <taxon>Streptosporangiales</taxon>
        <taxon>Streptosporangiaceae</taxon>
        <taxon>Nonomuraea</taxon>
    </lineage>
</organism>
<sequence>MPSVDPMTADNVRIALVIGSVRSPRLADSLAAWLERELAPFDWLDLDLIDLASIPLPMHTLQPGGTADSPIAGRLADADGFVFLTPEYNHSFPAPVKNVIDWHFTEWAYKPVAFVGYGASGGIRAVEQLRTVFPELRATTIRESVLLPMAWEHLDAVGRFVPPPGTVEALHTMMTELRTWADALRSIRVAEPTGRT</sequence>
<gene>
    <name evidence="2" type="ORF">GCM10009560_50470</name>
</gene>